<evidence type="ECO:0000313" key="3">
    <source>
        <dbReference type="Proteomes" id="UP000182059"/>
    </source>
</evidence>
<dbReference type="Proteomes" id="UP000182059">
    <property type="component" value="Unassembled WGS sequence"/>
</dbReference>
<feature type="compositionally biased region" description="Basic and acidic residues" evidence="1">
    <location>
        <begin position="172"/>
        <end position="182"/>
    </location>
</feature>
<reference evidence="2 3" key="1">
    <citation type="journal article" date="2016" name="Environ. Microbiol.">
        <title>Genomic resolution of a cold subsurface aquifer community provides metabolic insights for novel microbes adapted to high CO concentrations.</title>
        <authorList>
            <person name="Probst A.J."/>
            <person name="Castelle C.J."/>
            <person name="Singh A."/>
            <person name="Brown C.T."/>
            <person name="Anantharaman K."/>
            <person name="Sharon I."/>
            <person name="Hug L.A."/>
            <person name="Burstein D."/>
            <person name="Emerson J.B."/>
            <person name="Thomas B.C."/>
            <person name="Banfield J.F."/>
        </authorList>
    </citation>
    <scope>NUCLEOTIDE SEQUENCE [LARGE SCALE GENOMIC DNA]</scope>
    <source>
        <strain evidence="2">CG2_30_43_9</strain>
    </source>
</reference>
<dbReference type="Gene3D" id="4.10.1080.10">
    <property type="entry name" value="TSP type-3 repeat"/>
    <property type="match status" value="1"/>
</dbReference>
<dbReference type="InterPro" id="IPR028974">
    <property type="entry name" value="TSP_type-3_rpt"/>
</dbReference>
<accession>A0A1J5FWX5</accession>
<feature type="compositionally biased region" description="Acidic residues" evidence="1">
    <location>
        <begin position="150"/>
        <end position="162"/>
    </location>
</feature>
<proteinExistence type="predicted"/>
<name>A0A1J5FWX5_9BACT</name>
<protein>
    <submittedName>
        <fullName evidence="2">Uncharacterized protein</fullName>
    </submittedName>
</protein>
<organism evidence="2 3">
    <name type="scientific">Candidatus Nomurabacteria bacterium CG2_30_43_9</name>
    <dbReference type="NCBI Taxonomy" id="1805283"/>
    <lineage>
        <taxon>Bacteria</taxon>
        <taxon>Candidatus Nomuraibacteriota</taxon>
    </lineage>
</organism>
<sequence>MYKFLIIFLIGIGGTTFAYSAEPPIKNAGFVPTNIWYSKDPFFTGEKIRIYTIIFNGSSYDLEGTVEFLDNGVLMGESNFALSGGGRVRDVWVDWKATEGKHTMTARITGTTSSLAGGAKRAIVLDNTETGKSERDVDLDTDGDGVGNIEDLDDDNDDVSDVDELRNSTNPLKKDTDGDGLSDGKELELIAKQKAETEKLTTASAEPAGSILGTIKKVEENIPDPVKEGATASANALERFRIGEWYQIRLAKEEKAREISAMKAPPSVVLKDESVLGHVSNTAEKPFAYMVLAILTLLQYFLEWQIIFYGVLLCLVSCPQSGVNCQLFSKIIFSPSMRVSFFDPLRQIVK</sequence>
<dbReference type="SUPFAM" id="SSF103647">
    <property type="entry name" value="TSP type-3 repeat"/>
    <property type="match status" value="1"/>
</dbReference>
<feature type="region of interest" description="Disordered" evidence="1">
    <location>
        <begin position="131"/>
        <end position="182"/>
    </location>
</feature>
<gene>
    <name evidence="2" type="ORF">AUK15_03105</name>
</gene>
<comment type="caution">
    <text evidence="2">The sequence shown here is derived from an EMBL/GenBank/DDBJ whole genome shotgun (WGS) entry which is preliminary data.</text>
</comment>
<dbReference type="GO" id="GO:0005509">
    <property type="term" value="F:calcium ion binding"/>
    <property type="evidence" value="ECO:0007669"/>
    <property type="project" value="InterPro"/>
</dbReference>
<dbReference type="EMBL" id="MNYX01000073">
    <property type="protein sequence ID" value="OIP64636.1"/>
    <property type="molecule type" value="Genomic_DNA"/>
</dbReference>
<evidence type="ECO:0000256" key="1">
    <source>
        <dbReference type="SAM" id="MobiDB-lite"/>
    </source>
</evidence>
<dbReference type="AlphaFoldDB" id="A0A1J5FWX5"/>
<evidence type="ECO:0000313" key="2">
    <source>
        <dbReference type="EMBL" id="OIP64636.1"/>
    </source>
</evidence>